<evidence type="ECO:0000256" key="1">
    <source>
        <dbReference type="SAM" id="SignalP"/>
    </source>
</evidence>
<accession>A0A0B7N8R5</accession>
<feature type="signal peptide" evidence="1">
    <location>
        <begin position="1"/>
        <end position="22"/>
    </location>
</feature>
<reference evidence="2 3" key="1">
    <citation type="submission" date="2014-09" db="EMBL/GenBank/DDBJ databases">
        <authorList>
            <person name="Ellenberger Sabrina"/>
        </authorList>
    </citation>
    <scope>NUCLEOTIDE SEQUENCE [LARGE SCALE GENOMIC DNA]</scope>
    <source>
        <strain evidence="2 3">CBS 412.66</strain>
    </source>
</reference>
<sequence length="144" mass="16527">MFGIDCFHLVSGIGLFMVELLTVNPEKRDPGNNSCYKHISEQYPSQYPFLIPSSYIQEISQLVEQSKLTLPTSFESTFCDPITGKSNGFRGIEWIETILHIIPNLFVPRLKHEKTKQPVLSLCKAITLIMQWELNGNDLRQVER</sequence>
<keyword evidence="3" id="KW-1185">Reference proteome</keyword>
<keyword evidence="1" id="KW-0732">Signal</keyword>
<protein>
    <submittedName>
        <fullName evidence="2">Uncharacterized protein</fullName>
    </submittedName>
</protein>
<feature type="chain" id="PRO_5002121223" evidence="1">
    <location>
        <begin position="23"/>
        <end position="144"/>
    </location>
</feature>
<evidence type="ECO:0000313" key="3">
    <source>
        <dbReference type="Proteomes" id="UP000054107"/>
    </source>
</evidence>
<proteinExistence type="predicted"/>
<dbReference type="Proteomes" id="UP000054107">
    <property type="component" value="Unassembled WGS sequence"/>
</dbReference>
<organism evidence="2 3">
    <name type="scientific">Parasitella parasitica</name>
    <dbReference type="NCBI Taxonomy" id="35722"/>
    <lineage>
        <taxon>Eukaryota</taxon>
        <taxon>Fungi</taxon>
        <taxon>Fungi incertae sedis</taxon>
        <taxon>Mucoromycota</taxon>
        <taxon>Mucoromycotina</taxon>
        <taxon>Mucoromycetes</taxon>
        <taxon>Mucorales</taxon>
        <taxon>Mucorineae</taxon>
        <taxon>Mucoraceae</taxon>
        <taxon>Parasitella</taxon>
    </lineage>
</organism>
<dbReference type="EMBL" id="LN731745">
    <property type="protein sequence ID" value="CEP14845.1"/>
    <property type="molecule type" value="Genomic_DNA"/>
</dbReference>
<dbReference type="STRING" id="35722.A0A0B7N8R5"/>
<evidence type="ECO:0000313" key="2">
    <source>
        <dbReference type="EMBL" id="CEP14845.1"/>
    </source>
</evidence>
<dbReference type="AlphaFoldDB" id="A0A0B7N8R5"/>
<name>A0A0B7N8R5_9FUNG</name>
<gene>
    <name evidence="2" type="primary">PARPA_09032.1 scaffold 35440</name>
</gene>